<dbReference type="Proteomes" id="UP000001542">
    <property type="component" value="Unassembled WGS sequence"/>
</dbReference>
<gene>
    <name evidence="1" type="ORF">TVAG_387220</name>
</gene>
<dbReference type="VEuPathDB" id="TrichDB:TVAG_387220"/>
<reference evidence="1" key="2">
    <citation type="journal article" date="2007" name="Science">
        <title>Draft genome sequence of the sexually transmitted pathogen Trichomonas vaginalis.</title>
        <authorList>
            <person name="Carlton J.M."/>
            <person name="Hirt R.P."/>
            <person name="Silva J.C."/>
            <person name="Delcher A.L."/>
            <person name="Schatz M."/>
            <person name="Zhao Q."/>
            <person name="Wortman J.R."/>
            <person name="Bidwell S.L."/>
            <person name="Alsmark U.C.M."/>
            <person name="Besteiro S."/>
            <person name="Sicheritz-Ponten T."/>
            <person name="Noel C.J."/>
            <person name="Dacks J.B."/>
            <person name="Foster P.G."/>
            <person name="Simillion C."/>
            <person name="Van de Peer Y."/>
            <person name="Miranda-Saavedra D."/>
            <person name="Barton G.J."/>
            <person name="Westrop G.D."/>
            <person name="Mueller S."/>
            <person name="Dessi D."/>
            <person name="Fiori P.L."/>
            <person name="Ren Q."/>
            <person name="Paulsen I."/>
            <person name="Zhang H."/>
            <person name="Bastida-Corcuera F.D."/>
            <person name="Simoes-Barbosa A."/>
            <person name="Brown M.T."/>
            <person name="Hayes R.D."/>
            <person name="Mukherjee M."/>
            <person name="Okumura C.Y."/>
            <person name="Schneider R."/>
            <person name="Smith A.J."/>
            <person name="Vanacova S."/>
            <person name="Villalvazo M."/>
            <person name="Haas B.J."/>
            <person name="Pertea M."/>
            <person name="Feldblyum T.V."/>
            <person name="Utterback T.R."/>
            <person name="Shu C.L."/>
            <person name="Osoegawa K."/>
            <person name="de Jong P.J."/>
            <person name="Hrdy I."/>
            <person name="Horvathova L."/>
            <person name="Zubacova Z."/>
            <person name="Dolezal P."/>
            <person name="Malik S.B."/>
            <person name="Logsdon J.M. Jr."/>
            <person name="Henze K."/>
            <person name="Gupta A."/>
            <person name="Wang C.C."/>
            <person name="Dunne R.L."/>
            <person name="Upcroft J.A."/>
            <person name="Upcroft P."/>
            <person name="White O."/>
            <person name="Salzberg S.L."/>
            <person name="Tang P."/>
            <person name="Chiu C.-H."/>
            <person name="Lee Y.-S."/>
            <person name="Embley T.M."/>
            <person name="Coombs G.H."/>
            <person name="Mottram J.C."/>
            <person name="Tachezy J."/>
            <person name="Fraser-Liggett C.M."/>
            <person name="Johnson P.J."/>
        </authorList>
    </citation>
    <scope>NUCLEOTIDE SEQUENCE [LARGE SCALE GENOMIC DNA]</scope>
    <source>
        <strain evidence="1">G3</strain>
    </source>
</reference>
<keyword evidence="2" id="KW-1185">Reference proteome</keyword>
<name>A2GLN7_TRIV3</name>
<dbReference type="InParanoid" id="A2GLN7"/>
<evidence type="ECO:0008006" key="3">
    <source>
        <dbReference type="Google" id="ProtNLM"/>
    </source>
</evidence>
<proteinExistence type="predicted"/>
<reference evidence="1" key="1">
    <citation type="submission" date="2006-10" db="EMBL/GenBank/DDBJ databases">
        <authorList>
            <person name="Amadeo P."/>
            <person name="Zhao Q."/>
            <person name="Wortman J."/>
            <person name="Fraser-Liggett C."/>
            <person name="Carlton J."/>
        </authorList>
    </citation>
    <scope>NUCLEOTIDE SEQUENCE</scope>
    <source>
        <strain evidence="1">G3</strain>
    </source>
</reference>
<dbReference type="EMBL" id="DS117115">
    <property type="protein sequence ID" value="EAX81930.1"/>
    <property type="molecule type" value="Genomic_DNA"/>
</dbReference>
<sequence>MNASFPPCNFNPVRYNPSSTPEDLFITYAFKKCNNLASLARTFRHTGTNASAVFFVDNDANNAMTDDTRNLINNCGISLINLGNLPYIGGTNYYVSAFMYMIELIRLNSHKINRVIKSDGFDTFFQGDPFIERFTGDTFLIFDEHWRLGDCHINKGWVERYGYKITEKDYNFGFKCAGFTAGSADIFTDVYNLFISFIIPDDSYTDQGAFNYFMLSGIFDRYYIPAIEQKGMNNIYVRHMARDKYREYEILGNYTTNYNSDLYALVVHHSYHASNVKKYCPQPPGNFPNYMNVNS</sequence>
<evidence type="ECO:0000313" key="2">
    <source>
        <dbReference type="Proteomes" id="UP000001542"/>
    </source>
</evidence>
<dbReference type="VEuPathDB" id="TrichDB:TVAGG3_1017280"/>
<organism evidence="1 2">
    <name type="scientific">Trichomonas vaginalis (strain ATCC PRA-98 / G3)</name>
    <dbReference type="NCBI Taxonomy" id="412133"/>
    <lineage>
        <taxon>Eukaryota</taxon>
        <taxon>Metamonada</taxon>
        <taxon>Parabasalia</taxon>
        <taxon>Trichomonadida</taxon>
        <taxon>Trichomonadidae</taxon>
        <taxon>Trichomonas</taxon>
    </lineage>
</organism>
<accession>A2GLN7</accession>
<evidence type="ECO:0000313" key="1">
    <source>
        <dbReference type="EMBL" id="EAX81930.1"/>
    </source>
</evidence>
<dbReference type="AlphaFoldDB" id="A2GLN7"/>
<protein>
    <recommendedName>
        <fullName evidence="3">Nucleotide-diphospho-sugar transferase domain-containing protein</fullName>
    </recommendedName>
</protein>